<proteinExistence type="inferred from homology"/>
<dbReference type="Pfam" id="PF13636">
    <property type="entry name" value="Methyltranf_PUA"/>
    <property type="match status" value="1"/>
</dbReference>
<evidence type="ECO:0000256" key="3">
    <source>
        <dbReference type="ARBA" id="ARBA00022679"/>
    </source>
</evidence>
<dbReference type="PANTHER" id="PTHR22807:SF30">
    <property type="entry name" value="28S RRNA (CYTOSINE(4447)-C(5))-METHYLTRANSFERASE-RELATED"/>
    <property type="match status" value="1"/>
</dbReference>
<dbReference type="GO" id="GO:0001510">
    <property type="term" value="P:RNA methylation"/>
    <property type="evidence" value="ECO:0007669"/>
    <property type="project" value="InterPro"/>
</dbReference>
<evidence type="ECO:0000256" key="1">
    <source>
        <dbReference type="ARBA" id="ARBA00022490"/>
    </source>
</evidence>
<keyword evidence="1" id="KW-0963">Cytoplasm</keyword>
<dbReference type="Pfam" id="PF01189">
    <property type="entry name" value="Methyltr_RsmB-F"/>
    <property type="match status" value="1"/>
</dbReference>
<evidence type="ECO:0000259" key="7">
    <source>
        <dbReference type="PROSITE" id="PS51686"/>
    </source>
</evidence>
<keyword evidence="2 6" id="KW-0489">Methyltransferase</keyword>
<dbReference type="InterPro" id="IPR049560">
    <property type="entry name" value="MeTrfase_RsmB-F_NOP2_cat"/>
</dbReference>
<dbReference type="AlphaFoldDB" id="A0A3R6YNY8"/>
<keyword evidence="3 6" id="KW-0808">Transferase</keyword>
<evidence type="ECO:0000313" key="8">
    <source>
        <dbReference type="EMBL" id="RHW45983.1"/>
    </source>
</evidence>
<dbReference type="InterPro" id="IPR031341">
    <property type="entry name" value="Methyltr_RsmF_N"/>
</dbReference>
<name>A0A3R6YNY8_9LACO</name>
<keyword evidence="5 6" id="KW-0694">RNA-binding</keyword>
<dbReference type="Proteomes" id="UP000284822">
    <property type="component" value="Unassembled WGS sequence"/>
</dbReference>
<accession>A0A3R6YNY8</accession>
<dbReference type="PRINTS" id="PR02008">
    <property type="entry name" value="RCMTFAMILY"/>
</dbReference>
<dbReference type="PANTHER" id="PTHR22807">
    <property type="entry name" value="NOP2 YEAST -RELATED NOL1/NOP2/FMU SUN DOMAIN-CONTAINING"/>
    <property type="match status" value="1"/>
</dbReference>
<dbReference type="Pfam" id="PF17125">
    <property type="entry name" value="Methyltr_RsmF_N"/>
    <property type="match status" value="1"/>
</dbReference>
<sequence>MQLPADFIQKYQQLLKNQAAEFLASFNNEATAGFRLNPLKVQAQYVDEDCSQPIAHISNAYYGTINGNNIDHLAGWIYSQDPSAMHVAQFAQPNPHERVLDLCAAPGGKTTQLAALMQDTGLLVANEINRSRARVLSSNVERWGLQHTLVTNNSPQELAKYFPEFFDCIVVDAPCSGEGLFRKASEAMQYWSLEYVQKCAQRQRQILIEAVKMLRPGGRLIYSTCTFAPEEDEQNINWLTQKFNLTILPLHHYEGMDCGRPEWGDNNLELRKAVRLFPHHYQGEGHFICVLQKAGDAVATSTAKMNTTKLPNLKLWQEFVDHTLVDVHFDSLIVQKNTLYNAALEFSQHHPQIVRNGLMLGEFKKNRFEPNHALVLALKPTQFQQVIELEAEQFQHFIHGEALIIDNQGYNKGWVAVSFEHKIFSWGKLVGTQLKNFYPKGLRQ</sequence>
<evidence type="ECO:0000256" key="4">
    <source>
        <dbReference type="ARBA" id="ARBA00022691"/>
    </source>
</evidence>
<dbReference type="Gene3D" id="2.30.130.60">
    <property type="match status" value="1"/>
</dbReference>
<dbReference type="CDD" id="cd21147">
    <property type="entry name" value="RsmF_methylt_CTD1"/>
    <property type="match status" value="1"/>
</dbReference>
<dbReference type="InterPro" id="IPR027391">
    <property type="entry name" value="Nol1_Nop2_Fmu_2"/>
</dbReference>
<dbReference type="Pfam" id="PF17126">
    <property type="entry name" value="RsmF_methylt_CI"/>
    <property type="match status" value="1"/>
</dbReference>
<dbReference type="PROSITE" id="PS51686">
    <property type="entry name" value="SAM_MT_RSMB_NOP"/>
    <property type="match status" value="1"/>
</dbReference>
<gene>
    <name evidence="8" type="ORF">DS832_06390</name>
</gene>
<dbReference type="InterPro" id="IPR001678">
    <property type="entry name" value="MeTrfase_RsmB-F_NOP2_dom"/>
</dbReference>
<comment type="caution">
    <text evidence="6">Lacks conserved residue(s) required for the propagation of feature annotation.</text>
</comment>
<dbReference type="CDD" id="cd02440">
    <property type="entry name" value="AdoMet_MTases"/>
    <property type="match status" value="1"/>
</dbReference>
<feature type="active site" description="Nucleophile" evidence="6">
    <location>
        <position position="225"/>
    </location>
</feature>
<dbReference type="InterPro" id="IPR031340">
    <property type="entry name" value="RsmF_methylt_CI"/>
</dbReference>
<feature type="domain" description="SAM-dependent MTase RsmB/NOP-type" evidence="7">
    <location>
        <begin position="1"/>
        <end position="294"/>
    </location>
</feature>
<evidence type="ECO:0000256" key="5">
    <source>
        <dbReference type="ARBA" id="ARBA00022884"/>
    </source>
</evidence>
<reference evidence="8 9" key="1">
    <citation type="submission" date="2018-07" db="EMBL/GenBank/DDBJ databases">
        <title>Genome sequences of six Lactobacillus spp. isolated from bumble bee guts.</title>
        <authorList>
            <person name="Motta E.V.S."/>
            <person name="Moran N.A."/>
        </authorList>
    </citation>
    <scope>NUCLEOTIDE SEQUENCE [LARGE SCALE GENOMIC DNA]</scope>
    <source>
        <strain evidence="8 9">LV-8.1</strain>
    </source>
</reference>
<evidence type="ECO:0000256" key="6">
    <source>
        <dbReference type="PROSITE-ProRule" id="PRU01023"/>
    </source>
</evidence>
<dbReference type="Gene3D" id="3.40.50.150">
    <property type="entry name" value="Vaccinia Virus protein VP39"/>
    <property type="match status" value="1"/>
</dbReference>
<dbReference type="GO" id="GO:0003723">
    <property type="term" value="F:RNA binding"/>
    <property type="evidence" value="ECO:0007669"/>
    <property type="project" value="UniProtKB-UniRule"/>
</dbReference>
<dbReference type="RefSeq" id="WP_118910845.1">
    <property type="nucleotide sequence ID" value="NZ_QOCS01000014.1"/>
</dbReference>
<dbReference type="GO" id="GO:0008173">
    <property type="term" value="F:RNA methyltransferase activity"/>
    <property type="evidence" value="ECO:0007669"/>
    <property type="project" value="InterPro"/>
</dbReference>
<dbReference type="InterPro" id="IPR023267">
    <property type="entry name" value="RCMT"/>
</dbReference>
<dbReference type="InterPro" id="IPR029063">
    <property type="entry name" value="SAM-dependent_MTases_sf"/>
</dbReference>
<dbReference type="Gene3D" id="3.30.70.1170">
    <property type="entry name" value="Sun protein, domain 3"/>
    <property type="match status" value="1"/>
</dbReference>
<evidence type="ECO:0000256" key="2">
    <source>
        <dbReference type="ARBA" id="ARBA00022603"/>
    </source>
</evidence>
<comment type="similarity">
    <text evidence="6">Belongs to the class I-like SAM-binding methyltransferase superfamily. RsmB/NOP family.</text>
</comment>
<feature type="binding site" evidence="6">
    <location>
        <position position="127"/>
    </location>
    <ligand>
        <name>S-adenosyl-L-methionine</name>
        <dbReference type="ChEBI" id="CHEBI:59789"/>
    </ligand>
</feature>
<dbReference type="SUPFAM" id="SSF53335">
    <property type="entry name" value="S-adenosyl-L-methionine-dependent methyltransferases"/>
    <property type="match status" value="1"/>
</dbReference>
<feature type="binding site" evidence="6">
    <location>
        <begin position="103"/>
        <end position="109"/>
    </location>
    <ligand>
        <name>S-adenosyl-L-methionine</name>
        <dbReference type="ChEBI" id="CHEBI:59789"/>
    </ligand>
</feature>
<comment type="caution">
    <text evidence="8">The sequence shown here is derived from an EMBL/GenBank/DDBJ whole genome shotgun (WGS) entry which is preliminary data.</text>
</comment>
<keyword evidence="4 6" id="KW-0949">S-adenosyl-L-methionine</keyword>
<organism evidence="8 9">
    <name type="scientific">Bombilactobacillus bombi</name>
    <dbReference type="NCBI Taxonomy" id="1303590"/>
    <lineage>
        <taxon>Bacteria</taxon>
        <taxon>Bacillati</taxon>
        <taxon>Bacillota</taxon>
        <taxon>Bacilli</taxon>
        <taxon>Lactobacillales</taxon>
        <taxon>Lactobacillaceae</taxon>
        <taxon>Bombilactobacillus</taxon>
    </lineage>
</organism>
<evidence type="ECO:0000313" key="9">
    <source>
        <dbReference type="Proteomes" id="UP000284822"/>
    </source>
</evidence>
<feature type="binding site" evidence="6">
    <location>
        <position position="172"/>
    </location>
    <ligand>
        <name>S-adenosyl-L-methionine</name>
        <dbReference type="ChEBI" id="CHEBI:59789"/>
    </ligand>
</feature>
<protein>
    <submittedName>
        <fullName evidence="8">RNA methyltransferase</fullName>
    </submittedName>
</protein>
<dbReference type="EMBL" id="QOCS01000014">
    <property type="protein sequence ID" value="RHW45983.1"/>
    <property type="molecule type" value="Genomic_DNA"/>
</dbReference>